<dbReference type="OrthoDB" id="5062850at2759"/>
<keyword evidence="2" id="KW-1185">Reference proteome</keyword>
<dbReference type="Proteomes" id="UP000009096">
    <property type="component" value="Chromosome 4"/>
</dbReference>
<dbReference type="AlphaFoldDB" id="W7N018"/>
<sequence length="556" mass="63760">MIVHPSSLAPRPKATFLDLPLELRQQVYHDYFKVDGGYVYDGDSDKLVRADGQPISMSLRYACRSVAEETKSIPFKLNSITFSALYRKDLQHQAAIHSNLIRFHSVLLSELLLRMRYFVTPEMFDQVDEVAPHYLQKIKSRISSCIREDEYEDSEDNGSLFDREDFQDVTEFDEMGAVLSPVWIGMIAPLDFNSLFAKNSAETAKAIDEVLPGWKDSASPEELFDLSFDHWDIPSLSRLSETAERLQRHHFLDSLSKWLPVQRKSNPALFDARYKGTKYLYRRKYWFSATAAAIRFLTRMSSTQRGYLQKLILNEDRIAVGFPESHAIGMISFCKQNPKLHVEQRVDVWQNLVMSSESPSAYRPIGIYFERSEPEAGEGHYMDSISGPDQDVFFSNWVVHGMEVVRAGMPVGSWSVVFDGNPDLNLATDLFATILKRTIVWQTFYADCVSLGLFADPSHADYPFATIAASEESPTESKRSSISRCNFNLDRPWNLDEIAADHNVHKEAFKWKLDSWLDVEISLNSPYPLRFSMLSPTIDLEKLRLSCFERKMIADH</sequence>
<dbReference type="VEuPathDB" id="FungiDB:FVEG_11884"/>
<organism evidence="1 2">
    <name type="scientific">Gibberella moniliformis (strain M3125 / FGSC 7600)</name>
    <name type="common">Maize ear and stalk rot fungus</name>
    <name type="synonym">Fusarium verticillioides</name>
    <dbReference type="NCBI Taxonomy" id="334819"/>
    <lineage>
        <taxon>Eukaryota</taxon>
        <taxon>Fungi</taxon>
        <taxon>Dikarya</taxon>
        <taxon>Ascomycota</taxon>
        <taxon>Pezizomycotina</taxon>
        <taxon>Sordariomycetes</taxon>
        <taxon>Hypocreomycetidae</taxon>
        <taxon>Hypocreales</taxon>
        <taxon>Nectriaceae</taxon>
        <taxon>Fusarium</taxon>
        <taxon>Fusarium fujikuroi species complex</taxon>
    </lineage>
</organism>
<reference evidence="1 2" key="1">
    <citation type="journal article" date="2010" name="Nature">
        <title>Comparative genomics reveals mobile pathogenicity chromosomes in Fusarium.</title>
        <authorList>
            <person name="Ma L.J."/>
            <person name="van der Does H.C."/>
            <person name="Borkovich K.A."/>
            <person name="Coleman J.J."/>
            <person name="Daboussi M.J."/>
            <person name="Di Pietro A."/>
            <person name="Dufresne M."/>
            <person name="Freitag M."/>
            <person name="Grabherr M."/>
            <person name="Henrissat B."/>
            <person name="Houterman P.M."/>
            <person name="Kang S."/>
            <person name="Shim W.B."/>
            <person name="Woloshuk C."/>
            <person name="Xie X."/>
            <person name="Xu J.R."/>
            <person name="Antoniw J."/>
            <person name="Baker S.E."/>
            <person name="Bluhm B.H."/>
            <person name="Breakspear A."/>
            <person name="Brown D.W."/>
            <person name="Butchko R.A."/>
            <person name="Chapman S."/>
            <person name="Coulson R."/>
            <person name="Coutinho P.M."/>
            <person name="Danchin E.G."/>
            <person name="Diener A."/>
            <person name="Gale L.R."/>
            <person name="Gardiner D.M."/>
            <person name="Goff S."/>
            <person name="Hammond-Kosack K.E."/>
            <person name="Hilburn K."/>
            <person name="Hua-Van A."/>
            <person name="Jonkers W."/>
            <person name="Kazan K."/>
            <person name="Kodira C.D."/>
            <person name="Koehrsen M."/>
            <person name="Kumar L."/>
            <person name="Lee Y.H."/>
            <person name="Li L."/>
            <person name="Manners J.M."/>
            <person name="Miranda-Saavedra D."/>
            <person name="Mukherjee M."/>
            <person name="Park G."/>
            <person name="Park J."/>
            <person name="Park S.Y."/>
            <person name="Proctor R.H."/>
            <person name="Regev A."/>
            <person name="Ruiz-Roldan M.C."/>
            <person name="Sain D."/>
            <person name="Sakthikumar S."/>
            <person name="Sykes S."/>
            <person name="Schwartz D.C."/>
            <person name="Turgeon B.G."/>
            <person name="Wapinski I."/>
            <person name="Yoder O."/>
            <person name="Young S."/>
            <person name="Zeng Q."/>
            <person name="Zhou S."/>
            <person name="Galagan J."/>
            <person name="Cuomo C.A."/>
            <person name="Kistler H.C."/>
            <person name="Rep M."/>
        </authorList>
    </citation>
    <scope>NUCLEOTIDE SEQUENCE [LARGE SCALE GENOMIC DNA]</scope>
    <source>
        <strain evidence="2">M3125 / FGSC 7600</strain>
    </source>
</reference>
<accession>W7N018</accession>
<proteinExistence type="predicted"/>
<name>W7N018_GIBM7</name>
<dbReference type="KEGG" id="fvr:FVEG_11884"/>
<dbReference type="EMBL" id="DS022259">
    <property type="protein sequence ID" value="EWG53455.1"/>
    <property type="molecule type" value="Genomic_DNA"/>
</dbReference>
<dbReference type="EMBL" id="CM000581">
    <property type="protein sequence ID" value="EWG53455.1"/>
    <property type="molecule type" value="Genomic_DNA"/>
</dbReference>
<evidence type="ECO:0000313" key="1">
    <source>
        <dbReference type="EMBL" id="EWG53455.1"/>
    </source>
</evidence>
<evidence type="ECO:0000313" key="2">
    <source>
        <dbReference type="Proteomes" id="UP000009096"/>
    </source>
</evidence>
<gene>
    <name evidence="1" type="ORF">FVEG_11884</name>
</gene>
<dbReference type="RefSeq" id="XP_018759646.1">
    <property type="nucleotide sequence ID" value="XM_018901205.1"/>
</dbReference>
<dbReference type="GeneID" id="30069366"/>
<dbReference type="eggNOG" id="ENOG502R1S7">
    <property type="taxonomic scope" value="Eukaryota"/>
</dbReference>
<protein>
    <submittedName>
        <fullName evidence="1">Uncharacterized protein</fullName>
    </submittedName>
</protein>